<dbReference type="EMBL" id="SJPJ01000001">
    <property type="protein sequence ID" value="TWT82198.1"/>
    <property type="molecule type" value="Genomic_DNA"/>
</dbReference>
<protein>
    <submittedName>
        <fullName evidence="1">Uncharacterized protein</fullName>
    </submittedName>
</protein>
<comment type="caution">
    <text evidence="1">The sequence shown here is derived from an EMBL/GenBank/DDBJ whole genome shotgun (WGS) entry which is preliminary data.</text>
</comment>
<evidence type="ECO:0000313" key="2">
    <source>
        <dbReference type="Proteomes" id="UP000315010"/>
    </source>
</evidence>
<reference evidence="1 2" key="1">
    <citation type="submission" date="2019-02" db="EMBL/GenBank/DDBJ databases">
        <title>Deep-cultivation of Planctomycetes and their phenomic and genomic characterization uncovers novel biology.</title>
        <authorList>
            <person name="Wiegand S."/>
            <person name="Jogler M."/>
            <person name="Boedeker C."/>
            <person name="Pinto D."/>
            <person name="Vollmers J."/>
            <person name="Rivas-Marin E."/>
            <person name="Kohn T."/>
            <person name="Peeters S.H."/>
            <person name="Heuer A."/>
            <person name="Rast P."/>
            <person name="Oberbeckmann S."/>
            <person name="Bunk B."/>
            <person name="Jeske O."/>
            <person name="Meyerdierks A."/>
            <person name="Storesund J.E."/>
            <person name="Kallscheuer N."/>
            <person name="Luecker S."/>
            <person name="Lage O.M."/>
            <person name="Pohl T."/>
            <person name="Merkel B.J."/>
            <person name="Hornburger P."/>
            <person name="Mueller R.-W."/>
            <person name="Bruemmer F."/>
            <person name="Labrenz M."/>
            <person name="Spormann A.M."/>
            <person name="Op Den Camp H."/>
            <person name="Overmann J."/>
            <person name="Amann R."/>
            <person name="Jetten M.S.M."/>
            <person name="Mascher T."/>
            <person name="Medema M.H."/>
            <person name="Devos D.P."/>
            <person name="Kaster A.-K."/>
            <person name="Ovreas L."/>
            <person name="Rohde M."/>
            <person name="Galperin M.Y."/>
            <person name="Jogler C."/>
        </authorList>
    </citation>
    <scope>NUCLEOTIDE SEQUENCE [LARGE SCALE GENOMIC DNA]</scope>
    <source>
        <strain evidence="1 2">CA13</strain>
    </source>
</reference>
<dbReference type="RefSeq" id="WP_419194471.1">
    <property type="nucleotide sequence ID" value="NZ_SJPJ01000001.1"/>
</dbReference>
<proteinExistence type="predicted"/>
<keyword evidence="2" id="KW-1185">Reference proteome</keyword>
<gene>
    <name evidence="1" type="ORF">CA13_36590</name>
</gene>
<accession>A0A5C5Z4D4</accession>
<dbReference type="AlphaFoldDB" id="A0A5C5Z4D4"/>
<dbReference type="Proteomes" id="UP000315010">
    <property type="component" value="Unassembled WGS sequence"/>
</dbReference>
<name>A0A5C5Z4D4_9BACT</name>
<evidence type="ECO:0000313" key="1">
    <source>
        <dbReference type="EMBL" id="TWT82198.1"/>
    </source>
</evidence>
<sequence length="48" mass="5128">MGLAAKHVRRHCAVASATAFPVAEPLDRHGVVRNAIRYGTEIADVNVS</sequence>
<organism evidence="1 2">
    <name type="scientific">Novipirellula herctigrandis</name>
    <dbReference type="NCBI Taxonomy" id="2527986"/>
    <lineage>
        <taxon>Bacteria</taxon>
        <taxon>Pseudomonadati</taxon>
        <taxon>Planctomycetota</taxon>
        <taxon>Planctomycetia</taxon>
        <taxon>Pirellulales</taxon>
        <taxon>Pirellulaceae</taxon>
        <taxon>Novipirellula</taxon>
    </lineage>
</organism>